<dbReference type="RefSeq" id="WP_032534579.1">
    <property type="nucleotide sequence ID" value="NZ_QRTU01000025.1"/>
</dbReference>
<dbReference type="AlphaFoldDB" id="A0A3E4JUV4"/>
<evidence type="ECO:0000313" key="2">
    <source>
        <dbReference type="Proteomes" id="UP000260640"/>
    </source>
</evidence>
<accession>A0A3E4JUV4</accession>
<organism evidence="1 2">
    <name type="scientific">Phocaeicola vulgatus</name>
    <name type="common">Bacteroides vulgatus</name>
    <dbReference type="NCBI Taxonomy" id="821"/>
    <lineage>
        <taxon>Bacteria</taxon>
        <taxon>Pseudomonadati</taxon>
        <taxon>Bacteroidota</taxon>
        <taxon>Bacteroidia</taxon>
        <taxon>Bacteroidales</taxon>
        <taxon>Bacteroidaceae</taxon>
        <taxon>Phocaeicola</taxon>
    </lineage>
</organism>
<name>A0A3E4JUV4_PHOVU</name>
<sequence>MGTLSACDMPEARRTAQAECVTVCPRRRRPGKKSYGQKAECAGATTRQDAHIAEYRLFRQVEAPA</sequence>
<gene>
    <name evidence="1" type="ORF">DXD46_03735</name>
</gene>
<protein>
    <submittedName>
        <fullName evidence="1">Uncharacterized protein</fullName>
    </submittedName>
</protein>
<comment type="caution">
    <text evidence="1">The sequence shown here is derived from an EMBL/GenBank/DDBJ whole genome shotgun (WGS) entry which is preliminary data.</text>
</comment>
<dbReference type="EMBL" id="QSPP01000005">
    <property type="protein sequence ID" value="RGJ91265.1"/>
    <property type="molecule type" value="Genomic_DNA"/>
</dbReference>
<proteinExistence type="predicted"/>
<reference evidence="1 2" key="1">
    <citation type="submission" date="2018-08" db="EMBL/GenBank/DDBJ databases">
        <title>A genome reference for cultivated species of the human gut microbiota.</title>
        <authorList>
            <person name="Zou Y."/>
            <person name="Xue W."/>
            <person name="Luo G."/>
        </authorList>
    </citation>
    <scope>NUCLEOTIDE SEQUENCE [LARGE SCALE GENOMIC DNA]</scope>
    <source>
        <strain evidence="1 2">TM05-16</strain>
    </source>
</reference>
<evidence type="ECO:0000313" key="1">
    <source>
        <dbReference type="EMBL" id="RGJ91265.1"/>
    </source>
</evidence>
<dbReference type="Proteomes" id="UP000260640">
    <property type="component" value="Unassembled WGS sequence"/>
</dbReference>